<dbReference type="EMBL" id="GBRH01193156">
    <property type="protein sequence ID" value="JAE04740.1"/>
    <property type="molecule type" value="Transcribed_RNA"/>
</dbReference>
<organism evidence="1">
    <name type="scientific">Arundo donax</name>
    <name type="common">Giant reed</name>
    <name type="synonym">Donax arundinaceus</name>
    <dbReference type="NCBI Taxonomy" id="35708"/>
    <lineage>
        <taxon>Eukaryota</taxon>
        <taxon>Viridiplantae</taxon>
        <taxon>Streptophyta</taxon>
        <taxon>Embryophyta</taxon>
        <taxon>Tracheophyta</taxon>
        <taxon>Spermatophyta</taxon>
        <taxon>Magnoliopsida</taxon>
        <taxon>Liliopsida</taxon>
        <taxon>Poales</taxon>
        <taxon>Poaceae</taxon>
        <taxon>PACMAD clade</taxon>
        <taxon>Arundinoideae</taxon>
        <taxon>Arundineae</taxon>
        <taxon>Arundo</taxon>
    </lineage>
</organism>
<reference evidence="1" key="1">
    <citation type="submission" date="2014-09" db="EMBL/GenBank/DDBJ databases">
        <authorList>
            <person name="Magalhaes I.L.F."/>
            <person name="Oliveira U."/>
            <person name="Santos F.R."/>
            <person name="Vidigal T.H.D.A."/>
            <person name="Brescovit A.D."/>
            <person name="Santos A.J."/>
        </authorList>
    </citation>
    <scope>NUCLEOTIDE SEQUENCE</scope>
    <source>
        <tissue evidence="1">Shoot tissue taken approximately 20 cm above the soil surface</tissue>
    </source>
</reference>
<proteinExistence type="predicted"/>
<protein>
    <submittedName>
        <fullName evidence="1">Uncharacterized protein</fullName>
    </submittedName>
</protein>
<accession>A0A0A9EVH3</accession>
<name>A0A0A9EVH3_ARUDO</name>
<dbReference type="AlphaFoldDB" id="A0A0A9EVH3"/>
<reference evidence="1" key="2">
    <citation type="journal article" date="2015" name="Data Brief">
        <title>Shoot transcriptome of the giant reed, Arundo donax.</title>
        <authorList>
            <person name="Barrero R.A."/>
            <person name="Guerrero F.D."/>
            <person name="Moolhuijzen P."/>
            <person name="Goolsby J.A."/>
            <person name="Tidwell J."/>
            <person name="Bellgard S.E."/>
            <person name="Bellgard M.I."/>
        </authorList>
    </citation>
    <scope>NUCLEOTIDE SEQUENCE</scope>
    <source>
        <tissue evidence="1">Shoot tissue taken approximately 20 cm above the soil surface</tissue>
    </source>
</reference>
<evidence type="ECO:0000313" key="1">
    <source>
        <dbReference type="EMBL" id="JAE04740.1"/>
    </source>
</evidence>
<sequence>MADPAGGGGGAWRGSRRFGSGGLRSLLMRRSWRPVLVAIPEGEGGKMELGAIEE</sequence>